<keyword evidence="6 9" id="KW-0508">mRNA splicing</keyword>
<name>A0A7S4MHP6_9EUKA</name>
<dbReference type="Pfam" id="PF01423">
    <property type="entry name" value="LSM"/>
    <property type="match status" value="1"/>
</dbReference>
<comment type="function">
    <text evidence="9">Binds specifically to the 3'-terminal U-tract of U6 snRNA.</text>
</comment>
<evidence type="ECO:0000256" key="9">
    <source>
        <dbReference type="RuleBase" id="RU365049"/>
    </source>
</evidence>
<dbReference type="PANTHER" id="PTHR23338">
    <property type="entry name" value="SMALL NUCLEAR RIBONUCLEOPROTEIN SM"/>
    <property type="match status" value="1"/>
</dbReference>
<feature type="compositionally biased region" description="Basic residues" evidence="10">
    <location>
        <begin position="96"/>
        <end position="106"/>
    </location>
</feature>
<dbReference type="InterPro" id="IPR001163">
    <property type="entry name" value="Sm_dom_euk/arc"/>
</dbReference>
<dbReference type="Gene3D" id="2.30.30.100">
    <property type="match status" value="1"/>
</dbReference>
<dbReference type="PROSITE" id="PS52002">
    <property type="entry name" value="SM"/>
    <property type="match status" value="1"/>
</dbReference>
<evidence type="ECO:0000256" key="4">
    <source>
        <dbReference type="ARBA" id="ARBA00022728"/>
    </source>
</evidence>
<evidence type="ECO:0000256" key="6">
    <source>
        <dbReference type="ARBA" id="ARBA00023187"/>
    </source>
</evidence>
<evidence type="ECO:0000256" key="10">
    <source>
        <dbReference type="SAM" id="MobiDB-lite"/>
    </source>
</evidence>
<dbReference type="GO" id="GO:0005681">
    <property type="term" value="C:spliceosomal complex"/>
    <property type="evidence" value="ECO:0007669"/>
    <property type="project" value="UniProtKB-UniRule"/>
</dbReference>
<comment type="subcellular location">
    <subcellularLocation>
        <location evidence="1 9">Nucleus</location>
    </subcellularLocation>
</comment>
<dbReference type="InterPro" id="IPR047575">
    <property type="entry name" value="Sm"/>
</dbReference>
<protein>
    <recommendedName>
        <fullName evidence="9">U6 snRNA-associated Sm-like protein LSm4</fullName>
    </recommendedName>
</protein>
<keyword evidence="3 9" id="KW-0507">mRNA processing</keyword>
<accession>A0A7S4MHP6</accession>
<keyword evidence="4 9" id="KW-0747">Spliceosome</keyword>
<dbReference type="EMBL" id="HBKP01013989">
    <property type="protein sequence ID" value="CAE2223092.1"/>
    <property type="molecule type" value="Transcribed_RNA"/>
</dbReference>
<evidence type="ECO:0000259" key="11">
    <source>
        <dbReference type="PROSITE" id="PS52002"/>
    </source>
</evidence>
<keyword evidence="5 9" id="KW-0694">RNA-binding</keyword>
<evidence type="ECO:0000256" key="2">
    <source>
        <dbReference type="ARBA" id="ARBA00006850"/>
    </source>
</evidence>
<dbReference type="CDD" id="cd01723">
    <property type="entry name" value="LSm4"/>
    <property type="match status" value="1"/>
</dbReference>
<dbReference type="GO" id="GO:0003723">
    <property type="term" value="F:RNA binding"/>
    <property type="evidence" value="ECO:0007669"/>
    <property type="project" value="UniProtKB-KW"/>
</dbReference>
<proteinExistence type="inferred from homology"/>
<evidence type="ECO:0000256" key="1">
    <source>
        <dbReference type="ARBA" id="ARBA00004123"/>
    </source>
</evidence>
<keyword evidence="7 9" id="KW-0539">Nucleus</keyword>
<dbReference type="InterPro" id="IPR027141">
    <property type="entry name" value="LSm4/Sm_D1/D3"/>
</dbReference>
<reference evidence="12" key="1">
    <citation type="submission" date="2021-01" db="EMBL/GenBank/DDBJ databases">
        <authorList>
            <person name="Corre E."/>
            <person name="Pelletier E."/>
            <person name="Niang G."/>
            <person name="Scheremetjew M."/>
            <person name="Finn R."/>
            <person name="Kale V."/>
            <person name="Holt S."/>
            <person name="Cochrane G."/>
            <person name="Meng A."/>
            <person name="Brown T."/>
            <person name="Cohen L."/>
        </authorList>
    </citation>
    <scope>NUCLEOTIDE SEQUENCE</scope>
    <source>
        <strain evidence="12">DIVA3 518/3/11/1/6</strain>
    </source>
</reference>
<dbReference type="InterPro" id="IPR010920">
    <property type="entry name" value="LSM_dom_sf"/>
</dbReference>
<dbReference type="GO" id="GO:0000398">
    <property type="term" value="P:mRNA splicing, via spliceosome"/>
    <property type="evidence" value="ECO:0007669"/>
    <property type="project" value="InterPro"/>
</dbReference>
<feature type="region of interest" description="Disordered" evidence="10">
    <location>
        <begin position="87"/>
        <end position="122"/>
    </location>
</feature>
<dbReference type="GO" id="GO:0000956">
    <property type="term" value="P:nuclear-transcribed mRNA catabolic process"/>
    <property type="evidence" value="ECO:0007669"/>
    <property type="project" value="UniProtKB-UniRule"/>
</dbReference>
<evidence type="ECO:0000256" key="7">
    <source>
        <dbReference type="ARBA" id="ARBA00023242"/>
    </source>
</evidence>
<evidence type="ECO:0000256" key="8">
    <source>
        <dbReference type="ARBA" id="ARBA00023274"/>
    </source>
</evidence>
<gene>
    <name evidence="9" type="primary">LSM4</name>
    <name evidence="12" type="ORF">VSP0166_LOCUS9956</name>
</gene>
<evidence type="ECO:0000256" key="5">
    <source>
        <dbReference type="ARBA" id="ARBA00022884"/>
    </source>
</evidence>
<sequence length="122" mass="13582">MVLPLSLLNGSKNSQILIELKNGQTYNGVLVNCDNWMNLNLRDVVCTSKDGDRFWKIPACYVRGNTIKYLCMSQDILNNIPDEVADAKSYSTRGRNSSRGRGRGSRGSRGSNRGNNKRGRGK</sequence>
<dbReference type="InterPro" id="IPR034101">
    <property type="entry name" value="Lsm4"/>
</dbReference>
<comment type="similarity">
    <text evidence="2 9">Belongs to the snRNP Sm proteins family.</text>
</comment>
<comment type="subunit">
    <text evidence="9">LSm subunits form a heteromer with a doughnut shape.</text>
</comment>
<organism evidence="12">
    <name type="scientific">Vannella robusta</name>
    <dbReference type="NCBI Taxonomy" id="1487602"/>
    <lineage>
        <taxon>Eukaryota</taxon>
        <taxon>Amoebozoa</taxon>
        <taxon>Discosea</taxon>
        <taxon>Flabellinia</taxon>
        <taxon>Vannellidae</taxon>
        <taxon>Vannella</taxon>
    </lineage>
</organism>
<evidence type="ECO:0000256" key="3">
    <source>
        <dbReference type="ARBA" id="ARBA00022664"/>
    </source>
</evidence>
<evidence type="ECO:0000313" key="12">
    <source>
        <dbReference type="EMBL" id="CAE2223092.1"/>
    </source>
</evidence>
<keyword evidence="8 9" id="KW-0687">Ribonucleoprotein</keyword>
<dbReference type="AlphaFoldDB" id="A0A7S4MHP6"/>
<dbReference type="SUPFAM" id="SSF50182">
    <property type="entry name" value="Sm-like ribonucleoproteins"/>
    <property type="match status" value="1"/>
</dbReference>
<feature type="domain" description="Sm" evidence="11">
    <location>
        <begin position="3"/>
        <end position="76"/>
    </location>
</feature>
<dbReference type="SMART" id="SM00651">
    <property type="entry name" value="Sm"/>
    <property type="match status" value="1"/>
</dbReference>